<keyword evidence="2" id="KW-1185">Reference proteome</keyword>
<protein>
    <submittedName>
        <fullName evidence="1">Uncharacterized protein</fullName>
    </submittedName>
</protein>
<gene>
    <name evidence="1" type="ORF">R3P38DRAFT_2809505</name>
</gene>
<dbReference type="Proteomes" id="UP001362999">
    <property type="component" value="Unassembled WGS sequence"/>
</dbReference>
<dbReference type="EMBL" id="JAWWNJ010000162">
    <property type="protein sequence ID" value="KAK6978047.1"/>
    <property type="molecule type" value="Genomic_DNA"/>
</dbReference>
<organism evidence="1 2">
    <name type="scientific">Favolaschia claudopus</name>
    <dbReference type="NCBI Taxonomy" id="2862362"/>
    <lineage>
        <taxon>Eukaryota</taxon>
        <taxon>Fungi</taxon>
        <taxon>Dikarya</taxon>
        <taxon>Basidiomycota</taxon>
        <taxon>Agaricomycotina</taxon>
        <taxon>Agaricomycetes</taxon>
        <taxon>Agaricomycetidae</taxon>
        <taxon>Agaricales</taxon>
        <taxon>Marasmiineae</taxon>
        <taxon>Mycenaceae</taxon>
        <taxon>Favolaschia</taxon>
    </lineage>
</organism>
<evidence type="ECO:0000313" key="1">
    <source>
        <dbReference type="EMBL" id="KAK6978047.1"/>
    </source>
</evidence>
<proteinExistence type="predicted"/>
<evidence type="ECO:0000313" key="2">
    <source>
        <dbReference type="Proteomes" id="UP001362999"/>
    </source>
</evidence>
<comment type="caution">
    <text evidence="1">The sequence shown here is derived from an EMBL/GenBank/DDBJ whole genome shotgun (WGS) entry which is preliminary data.</text>
</comment>
<accession>A0AAV9ZDQ6</accession>
<dbReference type="AlphaFoldDB" id="A0AAV9ZDQ6"/>
<name>A0AAV9ZDQ6_9AGAR</name>
<sequence length="115" mass="13265">MPQLNGPGLFRVEACKWFKFSISPSEKLTPESEYWTVGWVSGQISKAFTKRSTQMKRTFKFQKNNERMERMGIDNNDGIKYIYIYDPCLGATAVEQQPQTNKKQDILLACVTTTE</sequence>
<reference evidence="1 2" key="1">
    <citation type="journal article" date="2024" name="J Genomics">
        <title>Draft genome sequencing and assembly of Favolaschia claudopus CIRM-BRFM 2984 isolated from oak limbs.</title>
        <authorList>
            <person name="Navarro D."/>
            <person name="Drula E."/>
            <person name="Chaduli D."/>
            <person name="Cazenave R."/>
            <person name="Ahrendt S."/>
            <person name="Wang J."/>
            <person name="Lipzen A."/>
            <person name="Daum C."/>
            <person name="Barry K."/>
            <person name="Grigoriev I.V."/>
            <person name="Favel A."/>
            <person name="Rosso M.N."/>
            <person name="Martin F."/>
        </authorList>
    </citation>
    <scope>NUCLEOTIDE SEQUENCE [LARGE SCALE GENOMIC DNA]</scope>
    <source>
        <strain evidence="1 2">CIRM-BRFM 2984</strain>
    </source>
</reference>